<proteinExistence type="predicted"/>
<feature type="compositionally biased region" description="Polar residues" evidence="1">
    <location>
        <begin position="1"/>
        <end position="11"/>
    </location>
</feature>
<feature type="compositionally biased region" description="Gly residues" evidence="1">
    <location>
        <begin position="97"/>
        <end position="109"/>
    </location>
</feature>
<sequence length="283" mass="29836">MISSEAQNQVARQLRARGLIPGGSSSSRHAAAAAASSSAAAAAAVSSAFPHHDVAEEGQLFSEDEDDLFFSDEEQGGLLDQPQPQLKRGRYAEEPMQGGGHTKQQGGQGTKKTHRGPRKGQRKGPGPSGSYGGKPNRGRNQTQGGLMVAGNYQSQRVFKGLRHDPSPLQNYRNPNGRNRADCPGPRGPGEGGGRGGGDREILNRDRENRGVEGRRGGGGGRQFLPQNTGPQVYPAPQRQNRQGPPAQDAGRPVGHHRTGGGGRGRFPPRQPNESGAKDASGRS</sequence>
<protein>
    <submittedName>
        <fullName evidence="2">Uncharacterized protein</fullName>
    </submittedName>
</protein>
<feature type="compositionally biased region" description="Polar residues" evidence="1">
    <location>
        <begin position="167"/>
        <end position="176"/>
    </location>
</feature>
<dbReference type="AlphaFoldDB" id="A0A0G4HGF5"/>
<feature type="compositionally biased region" description="Basic residues" evidence="1">
    <location>
        <begin position="111"/>
        <end position="122"/>
    </location>
</feature>
<organism evidence="2">
    <name type="scientific">Chromera velia CCMP2878</name>
    <dbReference type="NCBI Taxonomy" id="1169474"/>
    <lineage>
        <taxon>Eukaryota</taxon>
        <taxon>Sar</taxon>
        <taxon>Alveolata</taxon>
        <taxon>Colpodellida</taxon>
        <taxon>Chromeraceae</taxon>
        <taxon>Chromera</taxon>
    </lineage>
</organism>
<accession>A0A0G4HGF5</accession>
<feature type="compositionally biased region" description="Acidic residues" evidence="1">
    <location>
        <begin position="62"/>
        <end position="75"/>
    </location>
</feature>
<feature type="compositionally biased region" description="Basic and acidic residues" evidence="1">
    <location>
        <begin position="196"/>
        <end position="215"/>
    </location>
</feature>
<evidence type="ECO:0000313" key="2">
    <source>
        <dbReference type="EMBL" id="CEM43191.1"/>
    </source>
</evidence>
<reference evidence="2" key="1">
    <citation type="submission" date="2014-11" db="EMBL/GenBank/DDBJ databases">
        <authorList>
            <person name="Otto D Thomas"/>
            <person name="Naeem Raeece"/>
        </authorList>
    </citation>
    <scope>NUCLEOTIDE SEQUENCE</scope>
</reference>
<evidence type="ECO:0000256" key="1">
    <source>
        <dbReference type="SAM" id="MobiDB-lite"/>
    </source>
</evidence>
<feature type="region of interest" description="Disordered" evidence="1">
    <location>
        <begin position="1"/>
        <end position="283"/>
    </location>
</feature>
<feature type="compositionally biased region" description="Low complexity" evidence="1">
    <location>
        <begin position="76"/>
        <end position="86"/>
    </location>
</feature>
<dbReference type="EMBL" id="CDMZ01002630">
    <property type="protein sequence ID" value="CEM43191.1"/>
    <property type="molecule type" value="Genomic_DNA"/>
</dbReference>
<gene>
    <name evidence="2" type="ORF">Cvel_1014</name>
</gene>
<dbReference type="VEuPathDB" id="CryptoDB:Cvel_1014"/>
<feature type="compositionally biased region" description="Low complexity" evidence="1">
    <location>
        <begin position="24"/>
        <end position="48"/>
    </location>
</feature>
<name>A0A0G4HGF5_9ALVE</name>